<sequence length="52" mass="5773">MKIADDITVAIVLNRKGASLDDTDDCANEYLSDYEAIDLIIGFLGADFQTRY</sequence>
<evidence type="ECO:0000313" key="1">
    <source>
        <dbReference type="EMBL" id="NDW07472.1"/>
    </source>
</evidence>
<name>A0A6N9TA95_9HYPH</name>
<evidence type="ECO:0000313" key="2">
    <source>
        <dbReference type="Proteomes" id="UP000469011"/>
    </source>
</evidence>
<gene>
    <name evidence="1" type="ORF">GTK09_23940</name>
</gene>
<comment type="caution">
    <text evidence="1">The sequence shown here is derived from an EMBL/GenBank/DDBJ whole genome shotgun (WGS) entry which is preliminary data.</text>
</comment>
<accession>A0A6N9TA95</accession>
<organism evidence="1 2">
    <name type="scientific">Jiella pacifica</name>
    <dbReference type="NCBI Taxonomy" id="2696469"/>
    <lineage>
        <taxon>Bacteria</taxon>
        <taxon>Pseudomonadati</taxon>
        <taxon>Pseudomonadota</taxon>
        <taxon>Alphaproteobacteria</taxon>
        <taxon>Hyphomicrobiales</taxon>
        <taxon>Aurantimonadaceae</taxon>
        <taxon>Jiella</taxon>
    </lineage>
</organism>
<proteinExistence type="predicted"/>
<reference evidence="1 2" key="1">
    <citation type="submission" date="2020-01" db="EMBL/GenBank/DDBJ databases">
        <title>Jiella pacifica sp. nov.</title>
        <authorList>
            <person name="Xue Z."/>
            <person name="Zhu S."/>
            <person name="Chen J."/>
            <person name="Yang J."/>
        </authorList>
    </citation>
    <scope>NUCLEOTIDE SEQUENCE [LARGE SCALE GENOMIC DNA]</scope>
    <source>
        <strain evidence="1 2">40Bstr34</strain>
    </source>
</reference>
<keyword evidence="2" id="KW-1185">Reference proteome</keyword>
<protein>
    <submittedName>
        <fullName evidence="1">Uncharacterized protein</fullName>
    </submittedName>
</protein>
<dbReference type="EMBL" id="JAAAMG010000030">
    <property type="protein sequence ID" value="NDW07472.1"/>
    <property type="molecule type" value="Genomic_DNA"/>
</dbReference>
<dbReference type="RefSeq" id="WP_163465929.1">
    <property type="nucleotide sequence ID" value="NZ_JAAAMG010000030.1"/>
</dbReference>
<dbReference type="Proteomes" id="UP000469011">
    <property type="component" value="Unassembled WGS sequence"/>
</dbReference>
<dbReference type="AlphaFoldDB" id="A0A6N9TA95"/>